<dbReference type="OrthoDB" id="548326at2"/>
<evidence type="ECO:0000313" key="4">
    <source>
        <dbReference type="Proteomes" id="UP000000788"/>
    </source>
</evidence>
<feature type="transmembrane region" description="Helical" evidence="2">
    <location>
        <begin position="41"/>
        <end position="59"/>
    </location>
</feature>
<dbReference type="NCBIfam" id="NF033183">
    <property type="entry name" value="colliding_TM"/>
    <property type="match status" value="1"/>
</dbReference>
<protein>
    <recommendedName>
        <fullName evidence="5">Low-complexity tail membrane protein</fullName>
    </recommendedName>
</protein>
<gene>
    <name evidence="3" type="ordered locus">P9211_16171</name>
</gene>
<sequence length="247" mass="28152">MSSRREPILWIQLLAVGFIPLECLFLRLILAGAQPGPFPEFQRIIFTGISIILPTIYFFQRPPDWGSLLILKIPIEHRSKLQLQLSTVQKHIIPRIALWGGAVLLTIVFWQIDKSALVINEISPFQSNSRIVILLKAMPLLSLILWQWHQICQSIWLLAISEEELNKIEFLTPTEILQSRCCVGFGFLPVKQIDFSASITSSSIKNSKQAKHQKSSYLNPKIPKKDAISTNQSDDHDYQTNASRPKQ</sequence>
<dbReference type="EMBL" id="CP000878">
    <property type="protein sequence ID" value="ABX09548.1"/>
    <property type="molecule type" value="Genomic_DNA"/>
</dbReference>
<keyword evidence="2" id="KW-1133">Transmembrane helix</keyword>
<evidence type="ECO:0000256" key="2">
    <source>
        <dbReference type="SAM" id="Phobius"/>
    </source>
</evidence>
<dbReference type="AlphaFoldDB" id="A9BCI6"/>
<name>A9BCI6_PROM4</name>
<reference evidence="3 4" key="1">
    <citation type="journal article" date="2007" name="PLoS Genet.">
        <title>Patterns and implications of gene gain and loss in the evolution of Prochlorococcus.</title>
        <authorList>
            <person name="Kettler G.C."/>
            <person name="Martiny A.C."/>
            <person name="Huang K."/>
            <person name="Zucker J."/>
            <person name="Coleman M.L."/>
            <person name="Rodrigue S."/>
            <person name="Chen F."/>
            <person name="Lapidus A."/>
            <person name="Ferriera S."/>
            <person name="Johnson J."/>
            <person name="Steglich C."/>
            <person name="Church G.M."/>
            <person name="Richardson P."/>
            <person name="Chisholm S.W."/>
        </authorList>
    </citation>
    <scope>NUCLEOTIDE SEQUENCE [LARGE SCALE GENOMIC DNA]</scope>
    <source>
        <strain evidence="4">MIT 9211</strain>
    </source>
</reference>
<organism evidence="3 4">
    <name type="scientific">Prochlorococcus marinus (strain MIT 9211)</name>
    <dbReference type="NCBI Taxonomy" id="93059"/>
    <lineage>
        <taxon>Bacteria</taxon>
        <taxon>Bacillati</taxon>
        <taxon>Cyanobacteriota</taxon>
        <taxon>Cyanophyceae</taxon>
        <taxon>Synechococcales</taxon>
        <taxon>Prochlorococcaceae</taxon>
        <taxon>Prochlorococcus</taxon>
    </lineage>
</organism>
<keyword evidence="4" id="KW-1185">Reference proteome</keyword>
<feature type="transmembrane region" description="Helical" evidence="2">
    <location>
        <begin position="92"/>
        <end position="111"/>
    </location>
</feature>
<dbReference type="RefSeq" id="WP_012196169.1">
    <property type="nucleotide sequence ID" value="NC_009976.1"/>
</dbReference>
<dbReference type="Proteomes" id="UP000000788">
    <property type="component" value="Chromosome"/>
</dbReference>
<feature type="region of interest" description="Disordered" evidence="1">
    <location>
        <begin position="206"/>
        <end position="247"/>
    </location>
</feature>
<dbReference type="STRING" id="93059.P9211_16171"/>
<accession>A9BCI6</accession>
<evidence type="ECO:0000313" key="3">
    <source>
        <dbReference type="EMBL" id="ABX09548.1"/>
    </source>
</evidence>
<dbReference type="KEGG" id="pmj:P9211_16171"/>
<dbReference type="HOGENOM" id="CLU_072525_0_0_3"/>
<proteinExistence type="predicted"/>
<keyword evidence="2" id="KW-0812">Transmembrane</keyword>
<evidence type="ECO:0000256" key="1">
    <source>
        <dbReference type="SAM" id="MobiDB-lite"/>
    </source>
</evidence>
<keyword evidence="2" id="KW-0472">Membrane</keyword>
<feature type="compositionally biased region" description="Basic and acidic residues" evidence="1">
    <location>
        <begin position="223"/>
        <end position="238"/>
    </location>
</feature>
<evidence type="ECO:0008006" key="5">
    <source>
        <dbReference type="Google" id="ProtNLM"/>
    </source>
</evidence>
<dbReference type="InterPro" id="IPR049610">
    <property type="entry name" value="LCTMP-like"/>
</dbReference>
<feature type="transmembrane region" description="Helical" evidence="2">
    <location>
        <begin position="7"/>
        <end position="29"/>
    </location>
</feature>